<dbReference type="PANTHER" id="PTHR11795:SF451">
    <property type="entry name" value="ABC TRANSPORTER PERMEASE PROTEIN"/>
    <property type="match status" value="1"/>
</dbReference>
<feature type="transmembrane region" description="Helical" evidence="9">
    <location>
        <begin position="186"/>
        <end position="205"/>
    </location>
</feature>
<dbReference type="InterPro" id="IPR052157">
    <property type="entry name" value="BCAA_transport_permease"/>
</dbReference>
<dbReference type="EMBL" id="FNAB01000001">
    <property type="protein sequence ID" value="SDC51490.1"/>
    <property type="molecule type" value="Genomic_DNA"/>
</dbReference>
<feature type="transmembrane region" description="Helical" evidence="9">
    <location>
        <begin position="235"/>
        <end position="255"/>
    </location>
</feature>
<feature type="transmembrane region" description="Helical" evidence="9">
    <location>
        <begin position="93"/>
        <end position="114"/>
    </location>
</feature>
<dbReference type="CDD" id="cd06582">
    <property type="entry name" value="TM_PBP1_LivH_like"/>
    <property type="match status" value="1"/>
</dbReference>
<evidence type="ECO:0000256" key="4">
    <source>
        <dbReference type="ARBA" id="ARBA00022692"/>
    </source>
</evidence>
<dbReference type="AlphaFoldDB" id="A0A1G6M7R0"/>
<evidence type="ECO:0000256" key="8">
    <source>
        <dbReference type="ARBA" id="ARBA00037998"/>
    </source>
</evidence>
<comment type="subcellular location">
    <subcellularLocation>
        <location evidence="1">Cell membrane</location>
        <topology evidence="1">Multi-pass membrane protein</topology>
    </subcellularLocation>
</comment>
<dbReference type="RefSeq" id="WP_072844422.1">
    <property type="nucleotide sequence ID" value="NZ_FNAB01000001.1"/>
</dbReference>
<evidence type="ECO:0000313" key="11">
    <source>
        <dbReference type="Proteomes" id="UP000199417"/>
    </source>
</evidence>
<sequence>MSLFLQLGFQGIALGMVYGLIALGFVIMFKGSHTFNFAHGEIVALGAYAVLALMAFMPWGLAFVMAAVIVVVLGVLIEAVFLRRMVGKSVTTVVLATLGISIMLHQAILMIWGVGTHGSAGPVGSGTVNVGSVVLPWSGIVTIGTSVVVLAGLAYFFQKTPYGLALRATASHQEAALAQGIDVRRMFALSWGLAAFLAVVAGVFLASFPRVVSPSLGIVALLAIPAIVIGGMDSLVGAIVGGLVVGLIQVMGSYYLSDIGGGRLHEVLPYIVMFAVLVVRPYGLFGSKSVERV</sequence>
<evidence type="ECO:0000313" key="10">
    <source>
        <dbReference type="EMBL" id="SDC51490.1"/>
    </source>
</evidence>
<evidence type="ECO:0000256" key="5">
    <source>
        <dbReference type="ARBA" id="ARBA00022970"/>
    </source>
</evidence>
<evidence type="ECO:0000256" key="9">
    <source>
        <dbReference type="SAM" id="Phobius"/>
    </source>
</evidence>
<evidence type="ECO:0000256" key="7">
    <source>
        <dbReference type="ARBA" id="ARBA00023136"/>
    </source>
</evidence>
<keyword evidence="11" id="KW-1185">Reference proteome</keyword>
<evidence type="ECO:0000256" key="2">
    <source>
        <dbReference type="ARBA" id="ARBA00022448"/>
    </source>
</evidence>
<feature type="transmembrane region" description="Helical" evidence="9">
    <location>
        <begin position="134"/>
        <end position="157"/>
    </location>
</feature>
<gene>
    <name evidence="10" type="ORF">SAMN05444580_10185</name>
</gene>
<proteinExistence type="inferred from homology"/>
<organism evidence="10 11">
    <name type="scientific">Rhodococcus tukisamuensis</name>
    <dbReference type="NCBI Taxonomy" id="168276"/>
    <lineage>
        <taxon>Bacteria</taxon>
        <taxon>Bacillati</taxon>
        <taxon>Actinomycetota</taxon>
        <taxon>Actinomycetes</taxon>
        <taxon>Mycobacteriales</taxon>
        <taxon>Nocardiaceae</taxon>
        <taxon>Rhodococcus</taxon>
    </lineage>
</organism>
<evidence type="ECO:0000256" key="3">
    <source>
        <dbReference type="ARBA" id="ARBA00022475"/>
    </source>
</evidence>
<dbReference type="STRING" id="168276.SAMN05444580_10185"/>
<dbReference type="Pfam" id="PF02653">
    <property type="entry name" value="BPD_transp_2"/>
    <property type="match status" value="1"/>
</dbReference>
<dbReference type="GO" id="GO:0006865">
    <property type="term" value="P:amino acid transport"/>
    <property type="evidence" value="ECO:0007669"/>
    <property type="project" value="UniProtKB-KW"/>
</dbReference>
<keyword evidence="6 9" id="KW-1133">Transmembrane helix</keyword>
<accession>A0A1G6M7R0</accession>
<comment type="similarity">
    <text evidence="8">Belongs to the binding-protein-dependent transport system permease family. LivHM subfamily.</text>
</comment>
<keyword evidence="2" id="KW-0813">Transport</keyword>
<dbReference type="PANTHER" id="PTHR11795">
    <property type="entry name" value="BRANCHED-CHAIN AMINO ACID TRANSPORT SYSTEM PERMEASE PROTEIN LIVH"/>
    <property type="match status" value="1"/>
</dbReference>
<evidence type="ECO:0000256" key="1">
    <source>
        <dbReference type="ARBA" id="ARBA00004651"/>
    </source>
</evidence>
<keyword evidence="5" id="KW-0029">Amino-acid transport</keyword>
<dbReference type="GO" id="GO:0022857">
    <property type="term" value="F:transmembrane transporter activity"/>
    <property type="evidence" value="ECO:0007669"/>
    <property type="project" value="InterPro"/>
</dbReference>
<name>A0A1G6M7R0_9NOCA</name>
<feature type="transmembrane region" description="Helical" evidence="9">
    <location>
        <begin position="211"/>
        <end position="228"/>
    </location>
</feature>
<dbReference type="InterPro" id="IPR001851">
    <property type="entry name" value="ABC_transp_permease"/>
</dbReference>
<reference evidence="10 11" key="1">
    <citation type="submission" date="2016-10" db="EMBL/GenBank/DDBJ databases">
        <authorList>
            <person name="de Groot N.N."/>
        </authorList>
    </citation>
    <scope>NUCLEOTIDE SEQUENCE [LARGE SCALE GENOMIC DNA]</scope>
    <source>
        <strain evidence="10 11">JCM 11308</strain>
    </source>
</reference>
<evidence type="ECO:0000256" key="6">
    <source>
        <dbReference type="ARBA" id="ARBA00022989"/>
    </source>
</evidence>
<feature type="transmembrane region" description="Helical" evidence="9">
    <location>
        <begin position="62"/>
        <end position="81"/>
    </location>
</feature>
<protein>
    <submittedName>
        <fullName evidence="10">Branched-chain amino acid transport system permease protein</fullName>
    </submittedName>
</protein>
<feature type="transmembrane region" description="Helical" evidence="9">
    <location>
        <begin position="12"/>
        <end position="29"/>
    </location>
</feature>
<keyword evidence="7 9" id="KW-0472">Membrane</keyword>
<feature type="transmembrane region" description="Helical" evidence="9">
    <location>
        <begin position="267"/>
        <end position="285"/>
    </location>
</feature>
<keyword evidence="3" id="KW-1003">Cell membrane</keyword>
<dbReference type="GO" id="GO:0005886">
    <property type="term" value="C:plasma membrane"/>
    <property type="evidence" value="ECO:0007669"/>
    <property type="project" value="UniProtKB-SubCell"/>
</dbReference>
<keyword evidence="4 9" id="KW-0812">Transmembrane</keyword>
<dbReference type="Proteomes" id="UP000199417">
    <property type="component" value="Unassembled WGS sequence"/>
</dbReference>